<feature type="domain" description="Peptidase M56" evidence="4">
    <location>
        <begin position="12"/>
        <end position="284"/>
    </location>
</feature>
<evidence type="ECO:0000259" key="4">
    <source>
        <dbReference type="Pfam" id="PF05569"/>
    </source>
</evidence>
<organism evidence="5 7">
    <name type="scientific">Ruthenibacterium lactatiformans</name>
    <dbReference type="NCBI Taxonomy" id="1550024"/>
    <lineage>
        <taxon>Bacteria</taxon>
        <taxon>Bacillati</taxon>
        <taxon>Bacillota</taxon>
        <taxon>Clostridia</taxon>
        <taxon>Eubacteriales</taxon>
        <taxon>Oscillospiraceae</taxon>
        <taxon>Ruthenibacterium</taxon>
    </lineage>
</organism>
<dbReference type="EMBL" id="LMUA01000012">
    <property type="protein sequence ID" value="KUE76160.1"/>
    <property type="molecule type" value="Genomic_DNA"/>
</dbReference>
<keyword evidence="2" id="KW-0472">Membrane</keyword>
<dbReference type="CDD" id="cd12797">
    <property type="entry name" value="M23_peptidase"/>
    <property type="match status" value="2"/>
</dbReference>
<dbReference type="GeneID" id="42855370"/>
<keyword evidence="2" id="KW-1133">Transmembrane helix</keyword>
<name>A0A0D8J4U2_9FIRM</name>
<proteinExistence type="predicted"/>
<keyword evidence="7" id="KW-1185">Reference proteome</keyword>
<evidence type="ECO:0000259" key="3">
    <source>
        <dbReference type="Pfam" id="PF01551"/>
    </source>
</evidence>
<dbReference type="PANTHER" id="PTHR21666">
    <property type="entry name" value="PEPTIDASE-RELATED"/>
    <property type="match status" value="1"/>
</dbReference>
<dbReference type="RefSeq" id="WP_050004331.1">
    <property type="nucleotide sequence ID" value="NZ_CAUEXJ010000009.1"/>
</dbReference>
<dbReference type="InterPro" id="IPR011055">
    <property type="entry name" value="Dup_hybrid_motif"/>
</dbReference>
<sequence length="673" mass="72900">MMRFFWMTFLPLSAAGGAAALLLWLARPALRRFAHIQWSVPVLTAALCLFVLPLPVFAMPGAWNAPAQAVQSSVGTVLPAEAAASEPLFVMTELPTAADKLLRAAPQEHISMLWGLVPAFWLAGVLCVTLALWAEYRRFTRHLAREARPVEDAAVRRCMAHAAKAGGFSRRVGLYVCGALATPVAVGVLRPRIYLPEDWAADETLEYALRHECMHLRRGHLVYKLAAQAVCVVHWFNPAAWLLRRMMSEACEFGCDRAVARMLDGAQRKEYCAAMLCAAADVRAAGLASAFASPAGLLRSRMEAVLAPQKRTARQFTAVALCTAAAVLAAGLTACAADEAAERVSGSLPKPQTAEPAGTGEEALKMRNALPENSAPGLSESVLTLETSRPPVWPVPEYEYIGTQFGAGHRGTDIAAREGAEILAVWDGTVLEAEYHENWGDYVLLDHGGGIITRYAHCSELLVQPGDTVKAGEAVARVGNTGVASGNHCHLELERNGVLLDPMQKLSAPRDETPRTQARQPEPQNTETWLPPDNELIKERLAGTTGVWPVPEYTFVSRSVGRYHRGVDIAAKKGADIVAPFSGTVTRAEDGEETQYWVYGKYVEIALDGDPGVRVRLTHCSELLVQPGDTVRAGQLVARVGSTGNSTGNHCHLELLADEYYTDPELILTRPEP</sequence>
<feature type="domain" description="M23ase beta-sheet core" evidence="3">
    <location>
        <begin position="408"/>
        <end position="502"/>
    </location>
</feature>
<dbReference type="SUPFAM" id="SSF51261">
    <property type="entry name" value="Duplicated hybrid motif"/>
    <property type="match status" value="2"/>
</dbReference>
<feature type="transmembrane region" description="Helical" evidence="2">
    <location>
        <begin position="112"/>
        <end position="133"/>
    </location>
</feature>
<evidence type="ECO:0008006" key="9">
    <source>
        <dbReference type="Google" id="ProtNLM"/>
    </source>
</evidence>
<dbReference type="Gene3D" id="2.70.70.10">
    <property type="entry name" value="Glucose Permease (Domain IIA)"/>
    <property type="match status" value="2"/>
</dbReference>
<feature type="transmembrane region" description="Helical" evidence="2">
    <location>
        <begin position="6"/>
        <end position="26"/>
    </location>
</feature>
<reference evidence="5" key="1">
    <citation type="submission" date="2015-02" db="EMBL/GenBank/DDBJ databases">
        <title>A novel member of the family Ruminococcaceae isolated from human feces.</title>
        <authorList>
            <person name="Shkoporov A.N."/>
            <person name="Chaplin A.V."/>
            <person name="Motuzova O.V."/>
            <person name="Kafarskaia L.I."/>
            <person name="Khokhlova E.V."/>
            <person name="Efimov B.A."/>
        </authorList>
    </citation>
    <scope>NUCLEOTIDE SEQUENCE [LARGE SCALE GENOMIC DNA]</scope>
    <source>
        <strain evidence="5">585-1</strain>
    </source>
</reference>
<comment type="caution">
    <text evidence="5">The sequence shown here is derived from an EMBL/GenBank/DDBJ whole genome shotgun (WGS) entry which is preliminary data.</text>
</comment>
<keyword evidence="2" id="KW-0812">Transmembrane</keyword>
<evidence type="ECO:0000313" key="7">
    <source>
        <dbReference type="Proteomes" id="UP000032483"/>
    </source>
</evidence>
<reference evidence="6 8" key="2">
    <citation type="submission" date="2015-10" db="EMBL/GenBank/DDBJ databases">
        <title>A novel member of the family Ruminococcaceae isolated from human faeces.</title>
        <authorList>
            <person name="Shkoporov A.N."/>
            <person name="Chaplin A.V."/>
            <person name="Motuzova O.V."/>
            <person name="Kafarskaia L.I."/>
            <person name="Efimov B.A."/>
        </authorList>
    </citation>
    <scope>NUCLEOTIDE SEQUENCE [LARGE SCALE GENOMIC DNA]</scope>
    <source>
        <strain evidence="6 8">668</strain>
    </source>
</reference>
<dbReference type="InterPro" id="IPR016047">
    <property type="entry name" value="M23ase_b-sheet_dom"/>
</dbReference>
<dbReference type="InterPro" id="IPR050570">
    <property type="entry name" value="Cell_wall_metabolism_enzyme"/>
</dbReference>
<feature type="transmembrane region" description="Helical" evidence="2">
    <location>
        <begin position="172"/>
        <end position="189"/>
    </location>
</feature>
<feature type="transmembrane region" description="Helical" evidence="2">
    <location>
        <begin position="38"/>
        <end position="58"/>
    </location>
</feature>
<dbReference type="Pfam" id="PF01551">
    <property type="entry name" value="Peptidase_M23"/>
    <property type="match status" value="2"/>
</dbReference>
<evidence type="ECO:0000313" key="6">
    <source>
        <dbReference type="EMBL" id="KUE76160.1"/>
    </source>
</evidence>
<feature type="region of interest" description="Disordered" evidence="1">
    <location>
        <begin position="507"/>
        <end position="530"/>
    </location>
</feature>
<dbReference type="GO" id="GO:0004222">
    <property type="term" value="F:metalloendopeptidase activity"/>
    <property type="evidence" value="ECO:0007669"/>
    <property type="project" value="TreeGrafter"/>
</dbReference>
<protein>
    <recommendedName>
        <fullName evidence="9">Peptidoglycan DD-metalloendopeptidase family protein</fullName>
    </recommendedName>
</protein>
<dbReference type="InterPro" id="IPR008756">
    <property type="entry name" value="Peptidase_M56"/>
</dbReference>
<evidence type="ECO:0000313" key="8">
    <source>
        <dbReference type="Proteomes" id="UP000053433"/>
    </source>
</evidence>
<accession>A0A0D8J4U2</accession>
<dbReference type="PANTHER" id="PTHR21666:SF270">
    <property type="entry name" value="MUREIN HYDROLASE ACTIVATOR ENVC"/>
    <property type="match status" value="1"/>
</dbReference>
<dbReference type="CDD" id="cd07341">
    <property type="entry name" value="M56_BlaR1_MecR1_like"/>
    <property type="match status" value="1"/>
</dbReference>
<dbReference type="Proteomes" id="UP000032483">
    <property type="component" value="Unassembled WGS sequence"/>
</dbReference>
<accession>A0A0W7TQQ0</accession>
<feature type="domain" description="M23ase beta-sheet core" evidence="3">
    <location>
        <begin position="563"/>
        <end position="664"/>
    </location>
</feature>
<evidence type="ECO:0000256" key="1">
    <source>
        <dbReference type="SAM" id="MobiDB-lite"/>
    </source>
</evidence>
<evidence type="ECO:0000256" key="2">
    <source>
        <dbReference type="SAM" id="Phobius"/>
    </source>
</evidence>
<dbReference type="EMBL" id="JXXK01000001">
    <property type="protein sequence ID" value="KJF41551.1"/>
    <property type="molecule type" value="Genomic_DNA"/>
</dbReference>
<evidence type="ECO:0000313" key="5">
    <source>
        <dbReference type="EMBL" id="KJF41551.1"/>
    </source>
</evidence>
<feature type="compositionally biased region" description="Polar residues" evidence="1">
    <location>
        <begin position="515"/>
        <end position="528"/>
    </location>
</feature>
<dbReference type="AlphaFoldDB" id="A0A0D8J4U2"/>
<dbReference type="Proteomes" id="UP000053433">
    <property type="component" value="Unassembled WGS sequence"/>
</dbReference>
<dbReference type="Pfam" id="PF05569">
    <property type="entry name" value="Peptidase_M56"/>
    <property type="match status" value="1"/>
</dbReference>
<gene>
    <name evidence="6" type="ORF">ASJ35_10285</name>
    <name evidence="5" type="ORF">TQ39_01805</name>
</gene>